<dbReference type="EMBL" id="LAZR01007277">
    <property type="protein sequence ID" value="KKM86306.1"/>
    <property type="molecule type" value="Genomic_DNA"/>
</dbReference>
<organism evidence="1">
    <name type="scientific">marine sediment metagenome</name>
    <dbReference type="NCBI Taxonomy" id="412755"/>
    <lineage>
        <taxon>unclassified sequences</taxon>
        <taxon>metagenomes</taxon>
        <taxon>ecological metagenomes</taxon>
    </lineage>
</organism>
<gene>
    <name evidence="1" type="ORF">LCGC14_1280320</name>
</gene>
<dbReference type="AlphaFoldDB" id="A0A0F9LGM9"/>
<accession>A0A0F9LGM9</accession>
<protein>
    <submittedName>
        <fullName evidence="1">Uncharacterized protein</fullName>
    </submittedName>
</protein>
<proteinExistence type="predicted"/>
<comment type="caution">
    <text evidence="1">The sequence shown here is derived from an EMBL/GenBank/DDBJ whole genome shotgun (WGS) entry which is preliminary data.</text>
</comment>
<reference evidence="1" key="1">
    <citation type="journal article" date="2015" name="Nature">
        <title>Complex archaea that bridge the gap between prokaryotes and eukaryotes.</title>
        <authorList>
            <person name="Spang A."/>
            <person name="Saw J.H."/>
            <person name="Jorgensen S.L."/>
            <person name="Zaremba-Niedzwiedzka K."/>
            <person name="Martijn J."/>
            <person name="Lind A.E."/>
            <person name="van Eijk R."/>
            <person name="Schleper C."/>
            <person name="Guy L."/>
            <person name="Ettema T.J."/>
        </authorList>
    </citation>
    <scope>NUCLEOTIDE SEQUENCE</scope>
</reference>
<name>A0A0F9LGM9_9ZZZZ</name>
<evidence type="ECO:0000313" key="1">
    <source>
        <dbReference type="EMBL" id="KKM86306.1"/>
    </source>
</evidence>
<sequence>MGMMKSNDSRDTMKMEELSKHYKDAGWTRIVRLISYGNSEWNWINEHDMNVCRIPLKMELWFQKVEDAVAFKLRWI</sequence>